<evidence type="ECO:0000256" key="1">
    <source>
        <dbReference type="ARBA" id="ARBA00018672"/>
    </source>
</evidence>
<evidence type="ECO:0000256" key="3">
    <source>
        <dbReference type="ARBA" id="ARBA00023012"/>
    </source>
</evidence>
<dbReference type="InterPro" id="IPR036388">
    <property type="entry name" value="WH-like_DNA-bd_sf"/>
</dbReference>
<dbReference type="Pfam" id="PF00072">
    <property type="entry name" value="Response_reg"/>
    <property type="match status" value="1"/>
</dbReference>
<protein>
    <recommendedName>
        <fullName evidence="1">Stage 0 sporulation protein A homolog</fullName>
    </recommendedName>
</protein>
<dbReference type="InterPro" id="IPR001867">
    <property type="entry name" value="OmpR/PhoB-type_DNA-bd"/>
</dbReference>
<name>A5Z3I5_9FIRM</name>
<dbReference type="STRING" id="411463.EUBVEN_00231"/>
<dbReference type="PROSITE" id="PS50110">
    <property type="entry name" value="RESPONSE_REGULATORY"/>
    <property type="match status" value="1"/>
</dbReference>
<dbReference type="PANTHER" id="PTHR48111:SF1">
    <property type="entry name" value="TWO-COMPONENT RESPONSE REGULATOR ORR33"/>
    <property type="match status" value="1"/>
</dbReference>
<dbReference type="Gene3D" id="3.40.50.2300">
    <property type="match status" value="1"/>
</dbReference>
<dbReference type="GO" id="GO:0005829">
    <property type="term" value="C:cytosol"/>
    <property type="evidence" value="ECO:0007669"/>
    <property type="project" value="TreeGrafter"/>
</dbReference>
<evidence type="ECO:0000256" key="5">
    <source>
        <dbReference type="ARBA" id="ARBA00023125"/>
    </source>
</evidence>
<evidence type="ECO:0000256" key="4">
    <source>
        <dbReference type="ARBA" id="ARBA00023015"/>
    </source>
</evidence>
<feature type="modified residue" description="4-aspartylphosphate" evidence="8">
    <location>
        <position position="63"/>
    </location>
</feature>
<dbReference type="GO" id="GO:0000156">
    <property type="term" value="F:phosphorelay response regulator activity"/>
    <property type="evidence" value="ECO:0007669"/>
    <property type="project" value="TreeGrafter"/>
</dbReference>
<dbReference type="GO" id="GO:0000976">
    <property type="term" value="F:transcription cis-regulatory region binding"/>
    <property type="evidence" value="ECO:0007669"/>
    <property type="project" value="TreeGrafter"/>
</dbReference>
<evidence type="ECO:0000256" key="7">
    <source>
        <dbReference type="ARBA" id="ARBA00024867"/>
    </source>
</evidence>
<evidence type="ECO:0000259" key="10">
    <source>
        <dbReference type="PROSITE" id="PS50110"/>
    </source>
</evidence>
<dbReference type="SMART" id="SM00448">
    <property type="entry name" value="REC"/>
    <property type="match status" value="1"/>
</dbReference>
<proteinExistence type="predicted"/>
<dbReference type="GO" id="GO:0006355">
    <property type="term" value="P:regulation of DNA-templated transcription"/>
    <property type="evidence" value="ECO:0007669"/>
    <property type="project" value="InterPro"/>
</dbReference>
<dbReference type="Gene3D" id="6.10.250.690">
    <property type="match status" value="1"/>
</dbReference>
<dbReference type="InterPro" id="IPR011006">
    <property type="entry name" value="CheY-like_superfamily"/>
</dbReference>
<dbReference type="HOGENOM" id="CLU_000445_30_3_9"/>
<dbReference type="InterPro" id="IPR001789">
    <property type="entry name" value="Sig_transdc_resp-reg_receiver"/>
</dbReference>
<reference evidence="12 13" key="2">
    <citation type="submission" date="2007-04" db="EMBL/GenBank/DDBJ databases">
        <title>Draft genome sequence of Eubacterium ventriosum (ATCC 27560).</title>
        <authorList>
            <person name="Sudarsanam P."/>
            <person name="Ley R."/>
            <person name="Guruge J."/>
            <person name="Turnbaugh P.J."/>
            <person name="Mahowald M."/>
            <person name="Liep D."/>
            <person name="Gordon J."/>
        </authorList>
    </citation>
    <scope>NUCLEOTIDE SEQUENCE [LARGE SCALE GENOMIC DNA]</scope>
    <source>
        <strain evidence="12 13">ATCC 27560</strain>
    </source>
</reference>
<feature type="domain" description="Response regulatory" evidence="10">
    <location>
        <begin position="14"/>
        <end position="126"/>
    </location>
</feature>
<dbReference type="CDD" id="cd00383">
    <property type="entry name" value="trans_reg_C"/>
    <property type="match status" value="1"/>
</dbReference>
<evidence type="ECO:0000259" key="11">
    <source>
        <dbReference type="PROSITE" id="PS51755"/>
    </source>
</evidence>
<dbReference type="eggNOG" id="COG0745">
    <property type="taxonomic scope" value="Bacteria"/>
</dbReference>
<sequence>MWTNMYTGRKLMIEILVAEDDEMIANLIKINLVKAGYLCTCAYNGKDAANLLDSKHFDLCLFDIMLPEIDGYELLEYAKSMDIPSIFITAMGTTDNKVKGLRAGADDYIAKPFEVVEMLARVESVLRRYKKTNDELVEDDVVINFQSRSVTKAGKTLDLTHKEFELLVLLIRNKNIALYRDVIYENVWGNDYVGDSRTIDLHIQRLRRKLDWGDKIQSVYKVGYKLV</sequence>
<dbReference type="Gene3D" id="1.10.10.10">
    <property type="entry name" value="Winged helix-like DNA-binding domain superfamily/Winged helix DNA-binding domain"/>
    <property type="match status" value="1"/>
</dbReference>
<keyword evidence="5 9" id="KW-0238">DNA-binding</keyword>
<dbReference type="PROSITE" id="PS51755">
    <property type="entry name" value="OMPR_PHOB"/>
    <property type="match status" value="1"/>
</dbReference>
<dbReference type="Proteomes" id="UP000006000">
    <property type="component" value="Unassembled WGS sequence"/>
</dbReference>
<dbReference type="SUPFAM" id="SSF52172">
    <property type="entry name" value="CheY-like"/>
    <property type="match status" value="1"/>
</dbReference>
<keyword evidence="6" id="KW-0804">Transcription</keyword>
<comment type="caution">
    <text evidence="12">The sequence shown here is derived from an EMBL/GenBank/DDBJ whole genome shotgun (WGS) entry which is preliminary data.</text>
</comment>
<dbReference type="EMBL" id="AAVL02000023">
    <property type="protein sequence ID" value="EDM52475.1"/>
    <property type="molecule type" value="Genomic_DNA"/>
</dbReference>
<dbReference type="GO" id="GO:0032993">
    <property type="term" value="C:protein-DNA complex"/>
    <property type="evidence" value="ECO:0007669"/>
    <property type="project" value="TreeGrafter"/>
</dbReference>
<keyword evidence="4" id="KW-0805">Transcription regulation</keyword>
<evidence type="ECO:0000256" key="8">
    <source>
        <dbReference type="PROSITE-ProRule" id="PRU00169"/>
    </source>
</evidence>
<organism evidence="12 13">
    <name type="scientific">Eubacterium ventriosum ATCC 27560</name>
    <dbReference type="NCBI Taxonomy" id="411463"/>
    <lineage>
        <taxon>Bacteria</taxon>
        <taxon>Bacillati</taxon>
        <taxon>Bacillota</taxon>
        <taxon>Clostridia</taxon>
        <taxon>Eubacteriales</taxon>
        <taxon>Eubacteriaceae</taxon>
        <taxon>Eubacterium</taxon>
    </lineage>
</organism>
<gene>
    <name evidence="12" type="ORF">EUBVEN_00231</name>
</gene>
<evidence type="ECO:0000256" key="2">
    <source>
        <dbReference type="ARBA" id="ARBA00022553"/>
    </source>
</evidence>
<feature type="DNA-binding region" description="OmpR/PhoB-type" evidence="9">
    <location>
        <begin position="133"/>
        <end position="227"/>
    </location>
</feature>
<evidence type="ECO:0000313" key="12">
    <source>
        <dbReference type="EMBL" id="EDM52475.1"/>
    </source>
</evidence>
<dbReference type="AlphaFoldDB" id="A5Z3I5"/>
<dbReference type="Pfam" id="PF00486">
    <property type="entry name" value="Trans_reg_C"/>
    <property type="match status" value="1"/>
</dbReference>
<dbReference type="SMART" id="SM00862">
    <property type="entry name" value="Trans_reg_C"/>
    <property type="match status" value="1"/>
</dbReference>
<reference evidence="12 13" key="1">
    <citation type="submission" date="2007-03" db="EMBL/GenBank/DDBJ databases">
        <authorList>
            <person name="Fulton L."/>
            <person name="Clifton S."/>
            <person name="Fulton B."/>
            <person name="Xu J."/>
            <person name="Minx P."/>
            <person name="Pepin K.H."/>
            <person name="Johnson M."/>
            <person name="Thiruvilangam P."/>
            <person name="Bhonagiri V."/>
            <person name="Nash W.E."/>
            <person name="Mardis E.R."/>
            <person name="Wilson R.K."/>
        </authorList>
    </citation>
    <scope>NUCLEOTIDE SEQUENCE [LARGE SCALE GENOMIC DNA]</scope>
    <source>
        <strain evidence="12 13">ATCC 27560</strain>
    </source>
</reference>
<accession>A5Z3I5</accession>
<comment type="function">
    <text evidence="7">May play the central regulatory role in sporulation. It may be an element of the effector pathway responsible for the activation of sporulation genes in response to nutritional stress. Spo0A may act in concert with spo0H (a sigma factor) to control the expression of some genes that are critical to the sporulation process.</text>
</comment>
<keyword evidence="2 8" id="KW-0597">Phosphoprotein</keyword>
<dbReference type="InterPro" id="IPR039420">
    <property type="entry name" value="WalR-like"/>
</dbReference>
<keyword evidence="3" id="KW-0902">Two-component regulatory system</keyword>
<dbReference type="PANTHER" id="PTHR48111">
    <property type="entry name" value="REGULATOR OF RPOS"/>
    <property type="match status" value="1"/>
</dbReference>
<evidence type="ECO:0000256" key="9">
    <source>
        <dbReference type="PROSITE-ProRule" id="PRU01091"/>
    </source>
</evidence>
<feature type="domain" description="OmpR/PhoB-type" evidence="11">
    <location>
        <begin position="133"/>
        <end position="227"/>
    </location>
</feature>
<evidence type="ECO:0000313" key="13">
    <source>
        <dbReference type="Proteomes" id="UP000006000"/>
    </source>
</evidence>
<evidence type="ECO:0000256" key="6">
    <source>
        <dbReference type="ARBA" id="ARBA00023163"/>
    </source>
</evidence>